<dbReference type="GeneID" id="9926532"/>
<keyword evidence="2" id="KW-1185">Reference proteome</keyword>
<accession>E5EPN2</accession>
<proteinExistence type="predicted"/>
<dbReference type="KEGG" id="vg:9926532"/>
<organism evidence="1 2">
    <name type="scientific">Acinetobacter phage Acj9</name>
    <dbReference type="NCBI Taxonomy" id="760939"/>
    <lineage>
        <taxon>Viruses</taxon>
        <taxon>Duplodnaviria</taxon>
        <taxon>Heunggongvirae</taxon>
        <taxon>Uroviricota</taxon>
        <taxon>Caudoviricetes</taxon>
        <taxon>Pantevenvirales</taxon>
        <taxon>Straboviridae</taxon>
        <taxon>Twarogvirinae</taxon>
        <taxon>Acajnonavirus</taxon>
        <taxon>Acajnonavirus acj9</taxon>
    </lineage>
</organism>
<gene>
    <name evidence="1" type="ORF">Acj9p098</name>
</gene>
<reference evidence="1 2" key="1">
    <citation type="journal article" date="2010" name="Virol. J.">
        <title>Genomes of the T4-related bacteriophages as windows on microbial genome evolution.</title>
        <authorList>
            <person name="Petrov V.M."/>
            <person name="Ratnayaka S."/>
            <person name="Nolan J.M."/>
            <person name="Miller E.S."/>
            <person name="Karam J.D."/>
        </authorList>
    </citation>
    <scope>NUCLEOTIDE SEQUENCE [LARGE SCALE GENOMIC DNA]</scope>
</reference>
<dbReference type="EMBL" id="HM004124">
    <property type="protein sequence ID" value="ADG59998.1"/>
    <property type="molecule type" value="Genomic_DNA"/>
</dbReference>
<evidence type="ECO:0000313" key="2">
    <source>
        <dbReference type="Proteomes" id="UP000008731"/>
    </source>
</evidence>
<name>E5EPN2_9CAUD</name>
<sequence length="53" mass="5843">MSHSTTNLLIAAALKEYYNQPKSLDDLVKMKRTQLAAQQASQASVKTNFGDSK</sequence>
<protein>
    <submittedName>
        <fullName evidence="1">Uncharacterized protein</fullName>
    </submittedName>
</protein>
<evidence type="ECO:0000313" key="1">
    <source>
        <dbReference type="EMBL" id="ADG59998.1"/>
    </source>
</evidence>
<dbReference type="RefSeq" id="YP_004010235.1">
    <property type="nucleotide sequence ID" value="NC_014663.1"/>
</dbReference>
<dbReference type="Proteomes" id="UP000008731">
    <property type="component" value="Segment"/>
</dbReference>